<name>A0A0V8CPL0_LACLL</name>
<evidence type="ECO:0000256" key="5">
    <source>
        <dbReference type="ARBA" id="ARBA00022793"/>
    </source>
</evidence>
<dbReference type="GO" id="GO:0004640">
    <property type="term" value="F:phosphoribosylanthranilate isomerase activity"/>
    <property type="evidence" value="ECO:0007669"/>
    <property type="project" value="TreeGrafter"/>
</dbReference>
<dbReference type="PATRIC" id="fig|1360.105.peg.1754"/>
<comment type="catalytic activity">
    <reaction evidence="1 9">
        <text>1-(2-carboxyphenylamino)-1-deoxy-D-ribulose 5-phosphate + H(+) = (1S,2R)-1-C-(indol-3-yl)glycerol 3-phosphate + CO2 + H2O</text>
        <dbReference type="Rhea" id="RHEA:23476"/>
        <dbReference type="ChEBI" id="CHEBI:15377"/>
        <dbReference type="ChEBI" id="CHEBI:15378"/>
        <dbReference type="ChEBI" id="CHEBI:16526"/>
        <dbReference type="ChEBI" id="CHEBI:58613"/>
        <dbReference type="ChEBI" id="CHEBI:58866"/>
        <dbReference type="EC" id="4.1.1.48"/>
    </reaction>
</comment>
<keyword evidence="5 9" id="KW-0210">Decarboxylase</keyword>
<keyword evidence="7 9" id="KW-0057">Aromatic amino acid biosynthesis</keyword>
<evidence type="ECO:0000256" key="4">
    <source>
        <dbReference type="ARBA" id="ARBA00022605"/>
    </source>
</evidence>
<keyword evidence="4 9" id="KW-0028">Amino-acid biosynthesis</keyword>
<keyword evidence="6 9" id="KW-0822">Tryptophan biosynthesis</keyword>
<dbReference type="FunFam" id="3.20.20.70:FF:000024">
    <property type="entry name" value="Indole-3-glycerol phosphate synthase"/>
    <property type="match status" value="1"/>
</dbReference>
<dbReference type="InterPro" id="IPR013785">
    <property type="entry name" value="Aldolase_TIM"/>
</dbReference>
<protein>
    <recommendedName>
        <fullName evidence="9">Indole-3-glycerol phosphate synthase</fullName>
        <shortName evidence="9">IGPS</shortName>
        <ecNumber evidence="9">4.1.1.48</ecNumber>
    </recommendedName>
</protein>
<dbReference type="NCBIfam" id="NF001371">
    <property type="entry name" value="PRK00278.1-3"/>
    <property type="match status" value="1"/>
</dbReference>
<evidence type="ECO:0000256" key="6">
    <source>
        <dbReference type="ARBA" id="ARBA00022822"/>
    </source>
</evidence>
<reference evidence="12" key="1">
    <citation type="submission" date="2015-10" db="EMBL/GenBank/DDBJ databases">
        <title>Draft Genome Sequences of 11 Lactococcus lactis subspecies cremoris strains.</title>
        <authorList>
            <person name="Wels M."/>
            <person name="Backus L."/>
            <person name="Boekhorst J."/>
            <person name="Dijkstra A."/>
            <person name="Beerthuizen M."/>
            <person name="Kelly W."/>
            <person name="Siezen R."/>
            <person name="Bachmann H."/>
            <person name="Van Hijum S."/>
        </authorList>
    </citation>
    <scope>NUCLEOTIDE SEQUENCE [LARGE SCALE GENOMIC DNA]</scope>
    <source>
        <strain evidence="12">KF282</strain>
    </source>
</reference>
<dbReference type="RefSeq" id="WP_058219895.1">
    <property type="nucleotide sequence ID" value="NZ_LKLN01000075.1"/>
</dbReference>
<dbReference type="GO" id="GO:0004425">
    <property type="term" value="F:indole-3-glycerol-phosphate synthase activity"/>
    <property type="evidence" value="ECO:0007669"/>
    <property type="project" value="UniProtKB-UniRule"/>
</dbReference>
<dbReference type="CDD" id="cd00331">
    <property type="entry name" value="IGPS"/>
    <property type="match status" value="1"/>
</dbReference>
<feature type="domain" description="Indole-3-glycerol phosphate synthase" evidence="10">
    <location>
        <begin position="9"/>
        <end position="255"/>
    </location>
</feature>
<dbReference type="EMBL" id="LKLN01000075">
    <property type="protein sequence ID" value="KSU03248.1"/>
    <property type="molecule type" value="Genomic_DNA"/>
</dbReference>
<sequence length="264" mass="29828">MNIKKGKFLETILAEKRLEIAKMPEEQVGKVRQTYNFYDYLKKHSDQLQVIAEVKKASPSLGDINLEVDIVDQAKNYEQAGAAMISVLTDPVFFKGNIEYLREISENVQIPTLNKDFIIDKKQINRAVNAGATVILLIVAVFENQYPKLQNLYDYALSLGLEVLIETHNKEELEIAHQLGAKIIGVNNRNLKTFEVSLQNSVDLTPYFKEDNIYISESGIFSANEAQKVSDAFNGILVGTALMQSENLEKSLKDLKVKRKTNEN</sequence>
<organism evidence="11 12">
    <name type="scientific">Lactococcus lactis subsp. lactis</name>
    <name type="common">Streptococcus lactis</name>
    <dbReference type="NCBI Taxonomy" id="1360"/>
    <lineage>
        <taxon>Bacteria</taxon>
        <taxon>Bacillati</taxon>
        <taxon>Bacillota</taxon>
        <taxon>Bacilli</taxon>
        <taxon>Lactobacillales</taxon>
        <taxon>Streptococcaceae</taxon>
        <taxon>Lactococcus</taxon>
    </lineage>
</organism>
<dbReference type="InterPro" id="IPR013798">
    <property type="entry name" value="Indole-3-glycerol_P_synth_dom"/>
</dbReference>
<dbReference type="InterPro" id="IPR011060">
    <property type="entry name" value="RibuloseP-bd_barrel"/>
</dbReference>
<accession>A0A0V8CPL0</accession>
<evidence type="ECO:0000256" key="2">
    <source>
        <dbReference type="ARBA" id="ARBA00004696"/>
    </source>
</evidence>
<gene>
    <name evidence="9" type="primary">trpC</name>
    <name evidence="11" type="ORF">KF282_1919</name>
</gene>
<dbReference type="AlphaFoldDB" id="A0A0V8CPL0"/>
<dbReference type="PANTHER" id="PTHR22854">
    <property type="entry name" value="TRYPTOPHAN BIOSYNTHESIS PROTEIN"/>
    <property type="match status" value="1"/>
</dbReference>
<dbReference type="UniPathway" id="UPA00035">
    <property type="reaction ID" value="UER00043"/>
</dbReference>
<dbReference type="InterPro" id="IPR001468">
    <property type="entry name" value="Indole-3-GlycerolPSynthase_CS"/>
</dbReference>
<comment type="similarity">
    <text evidence="3 9">Belongs to the TrpC family.</text>
</comment>
<dbReference type="EC" id="4.1.1.48" evidence="9"/>
<dbReference type="Proteomes" id="UP000053058">
    <property type="component" value="Unassembled WGS sequence"/>
</dbReference>
<comment type="caution">
    <text evidence="11">The sequence shown here is derived from an EMBL/GenBank/DDBJ whole genome shotgun (WGS) entry which is preliminary data.</text>
</comment>
<evidence type="ECO:0000256" key="9">
    <source>
        <dbReference type="HAMAP-Rule" id="MF_00134"/>
    </source>
</evidence>
<dbReference type="PROSITE" id="PS00614">
    <property type="entry name" value="IGPS"/>
    <property type="match status" value="1"/>
</dbReference>
<evidence type="ECO:0000256" key="7">
    <source>
        <dbReference type="ARBA" id="ARBA00023141"/>
    </source>
</evidence>
<dbReference type="GO" id="GO:0000162">
    <property type="term" value="P:L-tryptophan biosynthetic process"/>
    <property type="evidence" value="ECO:0007669"/>
    <property type="project" value="UniProtKB-UniRule"/>
</dbReference>
<evidence type="ECO:0000256" key="3">
    <source>
        <dbReference type="ARBA" id="ARBA00008737"/>
    </source>
</evidence>
<evidence type="ECO:0000256" key="8">
    <source>
        <dbReference type="ARBA" id="ARBA00023239"/>
    </source>
</evidence>
<dbReference type="Gene3D" id="3.20.20.70">
    <property type="entry name" value="Aldolase class I"/>
    <property type="match status" value="1"/>
</dbReference>
<comment type="pathway">
    <text evidence="2 9">Amino-acid biosynthesis; L-tryptophan biosynthesis; L-tryptophan from chorismate: step 4/5.</text>
</comment>
<evidence type="ECO:0000256" key="1">
    <source>
        <dbReference type="ARBA" id="ARBA00001633"/>
    </source>
</evidence>
<proteinExistence type="inferred from homology"/>
<evidence type="ECO:0000259" key="10">
    <source>
        <dbReference type="Pfam" id="PF00218"/>
    </source>
</evidence>
<keyword evidence="8 9" id="KW-0456">Lyase</keyword>
<dbReference type="SUPFAM" id="SSF51366">
    <property type="entry name" value="Ribulose-phoshate binding barrel"/>
    <property type="match status" value="1"/>
</dbReference>
<evidence type="ECO:0000313" key="11">
    <source>
        <dbReference type="EMBL" id="KSU03248.1"/>
    </source>
</evidence>
<dbReference type="InterPro" id="IPR045186">
    <property type="entry name" value="Indole-3-glycerol_P_synth"/>
</dbReference>
<evidence type="ECO:0000313" key="12">
    <source>
        <dbReference type="Proteomes" id="UP000053058"/>
    </source>
</evidence>
<dbReference type="PANTHER" id="PTHR22854:SF2">
    <property type="entry name" value="INDOLE-3-GLYCEROL-PHOSPHATE SYNTHASE"/>
    <property type="match status" value="1"/>
</dbReference>
<dbReference type="Pfam" id="PF00218">
    <property type="entry name" value="IGPS"/>
    <property type="match status" value="1"/>
</dbReference>
<dbReference type="HAMAP" id="MF_00134_B">
    <property type="entry name" value="IGPS_B"/>
    <property type="match status" value="1"/>
</dbReference>